<feature type="region of interest" description="Disordered" evidence="1">
    <location>
        <begin position="18"/>
        <end position="45"/>
    </location>
</feature>
<protein>
    <submittedName>
        <fullName evidence="2">Uncharacterized protein</fullName>
    </submittedName>
</protein>
<dbReference type="KEGG" id="age:AA314_05738"/>
<gene>
    <name evidence="2" type="ORF">AA314_05738</name>
</gene>
<name>A0AAC8TFG3_9BACT</name>
<dbReference type="Proteomes" id="UP000035579">
    <property type="component" value="Chromosome"/>
</dbReference>
<proteinExistence type="predicted"/>
<dbReference type="AlphaFoldDB" id="A0AAC8TFG3"/>
<evidence type="ECO:0000313" key="2">
    <source>
        <dbReference type="EMBL" id="AKJ04112.1"/>
    </source>
</evidence>
<organism evidence="2 3">
    <name type="scientific">Archangium gephyra</name>
    <dbReference type="NCBI Taxonomy" id="48"/>
    <lineage>
        <taxon>Bacteria</taxon>
        <taxon>Pseudomonadati</taxon>
        <taxon>Myxococcota</taxon>
        <taxon>Myxococcia</taxon>
        <taxon>Myxococcales</taxon>
        <taxon>Cystobacterineae</taxon>
        <taxon>Archangiaceae</taxon>
        <taxon>Archangium</taxon>
    </lineage>
</organism>
<reference evidence="2 3" key="1">
    <citation type="submission" date="2015-05" db="EMBL/GenBank/DDBJ databases">
        <title>Genome assembly of Archangium gephyra DSM 2261.</title>
        <authorList>
            <person name="Sharma G."/>
            <person name="Subramanian S."/>
        </authorList>
    </citation>
    <scope>NUCLEOTIDE SEQUENCE [LARGE SCALE GENOMIC DNA]</scope>
    <source>
        <strain evidence="2 3">DSM 2261</strain>
    </source>
</reference>
<sequence>MGLGQPFSEEALTIFPHRDGWLSGGHASHRRSRNERVDGRSHVFC</sequence>
<dbReference type="EMBL" id="CP011509">
    <property type="protein sequence ID" value="AKJ04112.1"/>
    <property type="molecule type" value="Genomic_DNA"/>
</dbReference>
<evidence type="ECO:0000313" key="3">
    <source>
        <dbReference type="Proteomes" id="UP000035579"/>
    </source>
</evidence>
<accession>A0AAC8TFG3</accession>
<evidence type="ECO:0000256" key="1">
    <source>
        <dbReference type="SAM" id="MobiDB-lite"/>
    </source>
</evidence>
<feature type="compositionally biased region" description="Basic and acidic residues" evidence="1">
    <location>
        <begin position="34"/>
        <end position="45"/>
    </location>
</feature>